<reference evidence="1 2" key="1">
    <citation type="journal article" date="2023" name="Plants (Basel)">
        <title>Bridging the Gap: Combining Genomics and Transcriptomics Approaches to Understand Stylosanthes scabra, an Orphan Legume from the Brazilian Caatinga.</title>
        <authorList>
            <person name="Ferreira-Neto J.R.C."/>
            <person name="da Silva M.D."/>
            <person name="Binneck E."/>
            <person name="de Melo N.F."/>
            <person name="da Silva R.H."/>
            <person name="de Melo A.L.T.M."/>
            <person name="Pandolfi V."/>
            <person name="Bustamante F.O."/>
            <person name="Brasileiro-Vidal A.C."/>
            <person name="Benko-Iseppon A.M."/>
        </authorList>
    </citation>
    <scope>NUCLEOTIDE SEQUENCE [LARGE SCALE GENOMIC DNA]</scope>
    <source>
        <tissue evidence="1">Leaves</tissue>
    </source>
</reference>
<accession>A0ABU6SNC1</accession>
<evidence type="ECO:0000313" key="2">
    <source>
        <dbReference type="Proteomes" id="UP001341840"/>
    </source>
</evidence>
<comment type="caution">
    <text evidence="1">The sequence shown here is derived from an EMBL/GenBank/DDBJ whole genome shotgun (WGS) entry which is preliminary data.</text>
</comment>
<protein>
    <submittedName>
        <fullName evidence="1">Uncharacterized protein</fullName>
    </submittedName>
</protein>
<dbReference type="Proteomes" id="UP001341840">
    <property type="component" value="Unassembled WGS sequence"/>
</dbReference>
<gene>
    <name evidence="1" type="ORF">PIB30_065039</name>
</gene>
<keyword evidence="2" id="KW-1185">Reference proteome</keyword>
<proteinExistence type="predicted"/>
<evidence type="ECO:0000313" key="1">
    <source>
        <dbReference type="EMBL" id="MED6137433.1"/>
    </source>
</evidence>
<name>A0ABU6SNC1_9FABA</name>
<sequence>FPGSTTVPHRIVALRHNATLSLRLSDCSSQFHRSTELYYRNNKCKNIRMIENDIQ</sequence>
<organism evidence="1 2">
    <name type="scientific">Stylosanthes scabra</name>
    <dbReference type="NCBI Taxonomy" id="79078"/>
    <lineage>
        <taxon>Eukaryota</taxon>
        <taxon>Viridiplantae</taxon>
        <taxon>Streptophyta</taxon>
        <taxon>Embryophyta</taxon>
        <taxon>Tracheophyta</taxon>
        <taxon>Spermatophyta</taxon>
        <taxon>Magnoliopsida</taxon>
        <taxon>eudicotyledons</taxon>
        <taxon>Gunneridae</taxon>
        <taxon>Pentapetalae</taxon>
        <taxon>rosids</taxon>
        <taxon>fabids</taxon>
        <taxon>Fabales</taxon>
        <taxon>Fabaceae</taxon>
        <taxon>Papilionoideae</taxon>
        <taxon>50 kb inversion clade</taxon>
        <taxon>dalbergioids sensu lato</taxon>
        <taxon>Dalbergieae</taxon>
        <taxon>Pterocarpus clade</taxon>
        <taxon>Stylosanthes</taxon>
    </lineage>
</organism>
<feature type="non-terminal residue" evidence="1">
    <location>
        <position position="1"/>
    </location>
</feature>
<dbReference type="EMBL" id="JASCZI010061058">
    <property type="protein sequence ID" value="MED6137433.1"/>
    <property type="molecule type" value="Genomic_DNA"/>
</dbReference>